<organism evidence="8 9">
    <name type="scientific">Brumimicrobium salinarum</name>
    <dbReference type="NCBI Taxonomy" id="2058658"/>
    <lineage>
        <taxon>Bacteria</taxon>
        <taxon>Pseudomonadati</taxon>
        <taxon>Bacteroidota</taxon>
        <taxon>Flavobacteriia</taxon>
        <taxon>Flavobacteriales</taxon>
        <taxon>Crocinitomicaceae</taxon>
        <taxon>Brumimicrobium</taxon>
    </lineage>
</organism>
<evidence type="ECO:0000256" key="7">
    <source>
        <dbReference type="HAMAP-Rule" id="MF_01416"/>
    </source>
</evidence>
<dbReference type="Gene3D" id="1.10.520.20">
    <property type="entry name" value="N-terminal domain of the delta subunit of the F1F0-ATP synthase"/>
    <property type="match status" value="1"/>
</dbReference>
<comment type="function">
    <text evidence="7">This protein is part of the stalk that links CF(0) to CF(1). It either transmits conformational changes from CF(0) to CF(1) or is implicated in proton conduction.</text>
</comment>
<dbReference type="AlphaFoldDB" id="A0A2I0R5W7"/>
<proteinExistence type="inferred from homology"/>
<dbReference type="PROSITE" id="PS00389">
    <property type="entry name" value="ATPASE_DELTA"/>
    <property type="match status" value="1"/>
</dbReference>
<dbReference type="RefSeq" id="WP_101333105.1">
    <property type="nucleotide sequence ID" value="NZ_PJNI01000001.1"/>
</dbReference>
<dbReference type="Proteomes" id="UP000236654">
    <property type="component" value="Unassembled WGS sequence"/>
</dbReference>
<dbReference type="NCBIfam" id="TIGR01145">
    <property type="entry name" value="ATP_synt_delta"/>
    <property type="match status" value="1"/>
</dbReference>
<protein>
    <recommendedName>
        <fullName evidence="7">ATP synthase subunit delta</fullName>
    </recommendedName>
    <alternativeName>
        <fullName evidence="7">ATP synthase F(1) sector subunit delta</fullName>
    </alternativeName>
    <alternativeName>
        <fullName evidence="7">F-type ATPase subunit delta</fullName>
        <shortName evidence="7">F-ATPase subunit delta</shortName>
    </alternativeName>
</protein>
<keyword evidence="7" id="KW-1003">Cell membrane</keyword>
<dbReference type="InterPro" id="IPR020781">
    <property type="entry name" value="ATPase_OSCP/d_CS"/>
</dbReference>
<keyword evidence="7" id="KW-0139">CF(1)</keyword>
<evidence type="ECO:0000256" key="6">
    <source>
        <dbReference type="ARBA" id="ARBA00023310"/>
    </source>
</evidence>
<keyword evidence="4 7" id="KW-0406">Ion transport</keyword>
<comment type="caution">
    <text evidence="8">The sequence shown here is derived from an EMBL/GenBank/DDBJ whole genome shotgun (WGS) entry which is preliminary data.</text>
</comment>
<dbReference type="SUPFAM" id="SSF47928">
    <property type="entry name" value="N-terminal domain of the delta subunit of the F1F0-ATP synthase"/>
    <property type="match status" value="1"/>
</dbReference>
<comment type="similarity">
    <text evidence="7">Belongs to the ATPase delta chain family.</text>
</comment>
<evidence type="ECO:0000313" key="8">
    <source>
        <dbReference type="EMBL" id="PKR81959.1"/>
    </source>
</evidence>
<keyword evidence="5 7" id="KW-0472">Membrane</keyword>
<keyword evidence="3 7" id="KW-0375">Hydrogen ion transport</keyword>
<name>A0A2I0R5W7_9FLAO</name>
<dbReference type="InterPro" id="IPR000711">
    <property type="entry name" value="ATPase_OSCP/dsu"/>
</dbReference>
<evidence type="ECO:0000256" key="4">
    <source>
        <dbReference type="ARBA" id="ARBA00023065"/>
    </source>
</evidence>
<dbReference type="PRINTS" id="PR00125">
    <property type="entry name" value="ATPASEDELTA"/>
</dbReference>
<dbReference type="OrthoDB" id="9802471at2"/>
<evidence type="ECO:0000313" key="9">
    <source>
        <dbReference type="Proteomes" id="UP000236654"/>
    </source>
</evidence>
<dbReference type="HAMAP" id="MF_01416">
    <property type="entry name" value="ATP_synth_delta_bact"/>
    <property type="match status" value="1"/>
</dbReference>
<dbReference type="InterPro" id="IPR026015">
    <property type="entry name" value="ATP_synth_OSCP/delta_N_sf"/>
</dbReference>
<dbReference type="EMBL" id="PJNI01000001">
    <property type="protein sequence ID" value="PKR81959.1"/>
    <property type="molecule type" value="Genomic_DNA"/>
</dbReference>
<evidence type="ECO:0000256" key="1">
    <source>
        <dbReference type="ARBA" id="ARBA00004370"/>
    </source>
</evidence>
<keyword evidence="2 7" id="KW-0813">Transport</keyword>
<dbReference type="GO" id="GO:0005886">
    <property type="term" value="C:plasma membrane"/>
    <property type="evidence" value="ECO:0007669"/>
    <property type="project" value="UniProtKB-SubCell"/>
</dbReference>
<keyword evidence="9" id="KW-1185">Reference proteome</keyword>
<dbReference type="GO" id="GO:0046933">
    <property type="term" value="F:proton-transporting ATP synthase activity, rotational mechanism"/>
    <property type="evidence" value="ECO:0007669"/>
    <property type="project" value="UniProtKB-UniRule"/>
</dbReference>
<comment type="subcellular location">
    <subcellularLocation>
        <location evidence="7">Cell membrane</location>
        <topology evidence="7">Peripheral membrane protein</topology>
    </subcellularLocation>
    <subcellularLocation>
        <location evidence="1">Membrane</location>
    </subcellularLocation>
</comment>
<sequence>MEGLKVAGRYAQSLLELAEEKQITDAVLKDMEHLLATTNESKDFHVFLNSPLIKMDKKNEIFDKIFGGFQEVSKKFIHLLTKNNREVILPLIAEEYISKLNEIRGIVPMTITSAVKLHDEVKTTILEKLNKQVKGSIELTEKVDESLIGGFVVRMGDTRIDASIAHQLNEMKQRLIR</sequence>
<evidence type="ECO:0000256" key="2">
    <source>
        <dbReference type="ARBA" id="ARBA00022448"/>
    </source>
</evidence>
<dbReference type="PANTHER" id="PTHR11910">
    <property type="entry name" value="ATP SYNTHASE DELTA CHAIN"/>
    <property type="match status" value="1"/>
</dbReference>
<keyword evidence="6 7" id="KW-0066">ATP synthesis</keyword>
<evidence type="ECO:0000256" key="5">
    <source>
        <dbReference type="ARBA" id="ARBA00023136"/>
    </source>
</evidence>
<dbReference type="GO" id="GO:0045259">
    <property type="term" value="C:proton-transporting ATP synthase complex"/>
    <property type="evidence" value="ECO:0007669"/>
    <property type="project" value="UniProtKB-KW"/>
</dbReference>
<reference evidence="8 9" key="1">
    <citation type="submission" date="2017-12" db="EMBL/GenBank/DDBJ databases">
        <title>The draft genome sequence of Brumimicrobium saltpan LHR20.</title>
        <authorList>
            <person name="Do Z.-J."/>
            <person name="Luo H.-R."/>
        </authorList>
    </citation>
    <scope>NUCLEOTIDE SEQUENCE [LARGE SCALE GENOMIC DNA]</scope>
    <source>
        <strain evidence="8 9">LHR20</strain>
    </source>
</reference>
<accession>A0A2I0R5W7</accession>
<evidence type="ECO:0000256" key="3">
    <source>
        <dbReference type="ARBA" id="ARBA00022781"/>
    </source>
</evidence>
<comment type="function">
    <text evidence="7">F(1)F(0) ATP synthase produces ATP from ADP in the presence of a proton or sodium gradient. F-type ATPases consist of two structural domains, F(1) containing the extramembraneous catalytic core and F(0) containing the membrane proton channel, linked together by a central stalk and a peripheral stalk. During catalysis, ATP synthesis in the catalytic domain of F(1) is coupled via a rotary mechanism of the central stalk subunits to proton translocation.</text>
</comment>
<dbReference type="Pfam" id="PF00213">
    <property type="entry name" value="OSCP"/>
    <property type="match status" value="1"/>
</dbReference>
<gene>
    <name evidence="7 8" type="primary">atpH</name>
    <name evidence="8" type="ORF">CW751_01070</name>
</gene>